<gene>
    <name evidence="16" type="ORF">EYC98_08150</name>
</gene>
<evidence type="ECO:0000256" key="4">
    <source>
        <dbReference type="ARBA" id="ARBA00022496"/>
    </source>
</evidence>
<dbReference type="PROSITE" id="PS52016">
    <property type="entry name" value="TONB_DEPENDENT_REC_3"/>
    <property type="match status" value="1"/>
</dbReference>
<evidence type="ECO:0000256" key="11">
    <source>
        <dbReference type="PROSITE-ProRule" id="PRU01360"/>
    </source>
</evidence>
<dbReference type="Pfam" id="PF00593">
    <property type="entry name" value="TonB_dep_Rec_b-barrel"/>
    <property type="match status" value="1"/>
</dbReference>
<keyword evidence="8 12" id="KW-0798">TonB box</keyword>
<feature type="chain" id="PRO_5047333502" evidence="13">
    <location>
        <begin position="31"/>
        <end position="777"/>
    </location>
</feature>
<feature type="signal peptide" evidence="13">
    <location>
        <begin position="1"/>
        <end position="30"/>
    </location>
</feature>
<organism evidence="16 17">
    <name type="scientific">Candidatus Litorirhabdus singularis</name>
    <dbReference type="NCBI Taxonomy" id="2518993"/>
    <lineage>
        <taxon>Bacteria</taxon>
        <taxon>Pseudomonadati</taxon>
        <taxon>Pseudomonadota</taxon>
        <taxon>Gammaproteobacteria</taxon>
        <taxon>Cellvibrionales</taxon>
        <taxon>Halieaceae</taxon>
        <taxon>Candidatus Litorirhabdus</taxon>
    </lineage>
</organism>
<accession>A0ABT3TEV5</accession>
<evidence type="ECO:0000256" key="1">
    <source>
        <dbReference type="ARBA" id="ARBA00004571"/>
    </source>
</evidence>
<feature type="domain" description="TonB-dependent receptor plug" evidence="15">
    <location>
        <begin position="47"/>
        <end position="152"/>
    </location>
</feature>
<evidence type="ECO:0000256" key="13">
    <source>
        <dbReference type="SAM" id="SignalP"/>
    </source>
</evidence>
<evidence type="ECO:0000259" key="15">
    <source>
        <dbReference type="Pfam" id="PF07715"/>
    </source>
</evidence>
<evidence type="ECO:0000256" key="2">
    <source>
        <dbReference type="ARBA" id="ARBA00022448"/>
    </source>
</evidence>
<evidence type="ECO:0000313" key="16">
    <source>
        <dbReference type="EMBL" id="MCX2980846.1"/>
    </source>
</evidence>
<dbReference type="Pfam" id="PF07715">
    <property type="entry name" value="Plug"/>
    <property type="match status" value="1"/>
</dbReference>
<reference evidence="16" key="1">
    <citation type="submission" date="2019-02" db="EMBL/GenBank/DDBJ databases">
        <authorList>
            <person name="Li S.-H."/>
        </authorList>
    </citation>
    <scope>NUCLEOTIDE SEQUENCE</scope>
    <source>
        <strain evidence="16">IMCC14734</strain>
    </source>
</reference>
<keyword evidence="4" id="KW-0410">Iron transport</keyword>
<evidence type="ECO:0000256" key="12">
    <source>
        <dbReference type="RuleBase" id="RU003357"/>
    </source>
</evidence>
<dbReference type="CDD" id="cd01347">
    <property type="entry name" value="ligand_gated_channel"/>
    <property type="match status" value="1"/>
</dbReference>
<keyword evidence="13" id="KW-0732">Signal</keyword>
<proteinExistence type="inferred from homology"/>
<evidence type="ECO:0000256" key="5">
    <source>
        <dbReference type="ARBA" id="ARBA00022692"/>
    </source>
</evidence>
<dbReference type="Gene3D" id="2.40.170.20">
    <property type="entry name" value="TonB-dependent receptor, beta-barrel domain"/>
    <property type="match status" value="1"/>
</dbReference>
<dbReference type="InterPro" id="IPR039426">
    <property type="entry name" value="TonB-dep_rcpt-like"/>
</dbReference>
<evidence type="ECO:0000313" key="17">
    <source>
        <dbReference type="Proteomes" id="UP001143362"/>
    </source>
</evidence>
<keyword evidence="10 11" id="KW-0998">Cell outer membrane</keyword>
<evidence type="ECO:0000256" key="3">
    <source>
        <dbReference type="ARBA" id="ARBA00022452"/>
    </source>
</evidence>
<keyword evidence="5 11" id="KW-0812">Transmembrane</keyword>
<protein>
    <submittedName>
        <fullName evidence="16">TonB-dependent receptor</fullName>
    </submittedName>
</protein>
<keyword evidence="7" id="KW-0406">Ion transport</keyword>
<evidence type="ECO:0000259" key="14">
    <source>
        <dbReference type="Pfam" id="PF00593"/>
    </source>
</evidence>
<dbReference type="PANTHER" id="PTHR32552:SF81">
    <property type="entry name" value="TONB-DEPENDENT OUTER MEMBRANE RECEPTOR"/>
    <property type="match status" value="1"/>
</dbReference>
<dbReference type="SUPFAM" id="SSF56935">
    <property type="entry name" value="Porins"/>
    <property type="match status" value="1"/>
</dbReference>
<keyword evidence="16" id="KW-0675">Receptor</keyword>
<evidence type="ECO:0000256" key="7">
    <source>
        <dbReference type="ARBA" id="ARBA00023065"/>
    </source>
</evidence>
<evidence type="ECO:0000256" key="10">
    <source>
        <dbReference type="ARBA" id="ARBA00023237"/>
    </source>
</evidence>
<dbReference type="InterPro" id="IPR036942">
    <property type="entry name" value="Beta-barrel_TonB_sf"/>
</dbReference>
<keyword evidence="6" id="KW-0408">Iron</keyword>
<dbReference type="PANTHER" id="PTHR32552">
    <property type="entry name" value="FERRICHROME IRON RECEPTOR-RELATED"/>
    <property type="match status" value="1"/>
</dbReference>
<name>A0ABT3TEV5_9GAMM</name>
<dbReference type="EMBL" id="SHNN01000001">
    <property type="protein sequence ID" value="MCX2980846.1"/>
    <property type="molecule type" value="Genomic_DNA"/>
</dbReference>
<dbReference type="RefSeq" id="WP_279244820.1">
    <property type="nucleotide sequence ID" value="NZ_SHNN01000001.1"/>
</dbReference>
<dbReference type="InterPro" id="IPR000531">
    <property type="entry name" value="Beta-barrel_TonB"/>
</dbReference>
<evidence type="ECO:0000256" key="8">
    <source>
        <dbReference type="ARBA" id="ARBA00023077"/>
    </source>
</evidence>
<keyword evidence="3 11" id="KW-1134">Transmembrane beta strand</keyword>
<sequence>MKTIKIKTASNLLTAAITAASVTLPLTVSAQSLEEVIVTATKRAEGLQDVPIALSVVSGDSIDEMGLRDMEDVSLYMPNVTVSQAAGASQIFIRGVGSGNNFGFEQSVGTFIDGVYFGRARNARAAFLDVERVEVLKGPQSTLFGKNTVGGAINITTKRPSDVLEGFVEATYKTEVEGFGITGAVSGPLSDNLRGRLVAKVYEDEGFMENSAPNGDDGPQRDDKVLRGVLEWDASENLSFFLKAEHGEFDVTGRNYKITTSTPTSTFLYGLGDDPNFGDSLGFNQKQSVSSFPGRKDLDENESDIFQLNIDYQMGEHSLRSITAYTEYEFSNCVDADYSSLAFIDRCRDEKHEQFTQEFLLTSPSGGTLEYLVGVYYQDAKLQSDTSTMLDWTAIPPVEGAILDLVGGLPSGSLNSEFFNNFGQDTETWSAFAELTFNITDSFRTTVGLRYSDDSKDASKAQITTAPGTGVSDPFLAFVNGPAGLGFAVEYDYSENRGETHWTGNINLQYDLSDDTMSYLNLSNGYKAGGYDADNAMDRSREFEDEEVTSLELGLKTEIWDNRARINTALFYTEFSDLQVSGFESAGFVVGNAAESEVKGIEVDFVVAVTDSLTLNGAWAYLDAEYKEYDNAACTVDQQVDGSCAANGGFQDLSGTSLQFAPEWSGNLGVSYDATLTDSLDLLMRFDALYSDDTLIAPDGDDNVVQEAYWKYNARIALQGGDGAWSVALVGKNLSDETTFNWGNDATLAGLGFGFESAYFHIIEAPRTFELQARYNF</sequence>
<dbReference type="Proteomes" id="UP001143362">
    <property type="component" value="Unassembled WGS sequence"/>
</dbReference>
<dbReference type="InterPro" id="IPR012910">
    <property type="entry name" value="Plug_dom"/>
</dbReference>
<comment type="caution">
    <text evidence="16">The sequence shown here is derived from an EMBL/GenBank/DDBJ whole genome shotgun (WGS) entry which is preliminary data.</text>
</comment>
<comment type="similarity">
    <text evidence="11 12">Belongs to the TonB-dependent receptor family.</text>
</comment>
<keyword evidence="9 11" id="KW-0472">Membrane</keyword>
<evidence type="ECO:0000256" key="9">
    <source>
        <dbReference type="ARBA" id="ARBA00023136"/>
    </source>
</evidence>
<evidence type="ECO:0000256" key="6">
    <source>
        <dbReference type="ARBA" id="ARBA00023004"/>
    </source>
</evidence>
<feature type="domain" description="TonB-dependent receptor-like beta-barrel" evidence="14">
    <location>
        <begin position="258"/>
        <end position="734"/>
    </location>
</feature>
<comment type="subcellular location">
    <subcellularLocation>
        <location evidence="1 11">Cell outer membrane</location>
        <topology evidence="1 11">Multi-pass membrane protein</topology>
    </subcellularLocation>
</comment>
<keyword evidence="17" id="KW-1185">Reference proteome</keyword>
<keyword evidence="2 11" id="KW-0813">Transport</keyword>